<dbReference type="Pfam" id="PF00126">
    <property type="entry name" value="HTH_1"/>
    <property type="match status" value="1"/>
</dbReference>
<evidence type="ECO:0000313" key="7">
    <source>
        <dbReference type="Proteomes" id="UP000886860"/>
    </source>
</evidence>
<dbReference type="GO" id="GO:0032993">
    <property type="term" value="C:protein-DNA complex"/>
    <property type="evidence" value="ECO:0007669"/>
    <property type="project" value="TreeGrafter"/>
</dbReference>
<dbReference type="PANTHER" id="PTHR30346:SF0">
    <property type="entry name" value="HCA OPERON TRANSCRIPTIONAL ACTIVATOR HCAR"/>
    <property type="match status" value="1"/>
</dbReference>
<dbReference type="PROSITE" id="PS50931">
    <property type="entry name" value="HTH_LYSR"/>
    <property type="match status" value="1"/>
</dbReference>
<evidence type="ECO:0000256" key="4">
    <source>
        <dbReference type="ARBA" id="ARBA00023163"/>
    </source>
</evidence>
<dbReference type="EMBL" id="DVKS01000186">
    <property type="protein sequence ID" value="HIT42635.1"/>
    <property type="molecule type" value="Genomic_DNA"/>
</dbReference>
<dbReference type="FunFam" id="1.10.10.10:FF:000001">
    <property type="entry name" value="LysR family transcriptional regulator"/>
    <property type="match status" value="1"/>
</dbReference>
<reference evidence="6" key="2">
    <citation type="journal article" date="2021" name="PeerJ">
        <title>Extensive microbial diversity within the chicken gut microbiome revealed by metagenomics and culture.</title>
        <authorList>
            <person name="Gilroy R."/>
            <person name="Ravi A."/>
            <person name="Getino M."/>
            <person name="Pursley I."/>
            <person name="Horton D.L."/>
            <person name="Alikhan N.F."/>
            <person name="Baker D."/>
            <person name="Gharbi K."/>
            <person name="Hall N."/>
            <person name="Watson M."/>
            <person name="Adriaenssens E.M."/>
            <person name="Foster-Nyarko E."/>
            <person name="Jarju S."/>
            <person name="Secka A."/>
            <person name="Antonio M."/>
            <person name="Oren A."/>
            <person name="Chaudhuri R.R."/>
            <person name="La Ragione R."/>
            <person name="Hildebrand F."/>
            <person name="Pallen M.J."/>
        </authorList>
    </citation>
    <scope>NUCLEOTIDE SEQUENCE</scope>
    <source>
        <strain evidence="6">CHK123-3438</strain>
    </source>
</reference>
<dbReference type="SUPFAM" id="SSF53850">
    <property type="entry name" value="Periplasmic binding protein-like II"/>
    <property type="match status" value="1"/>
</dbReference>
<dbReference type="InterPro" id="IPR000847">
    <property type="entry name" value="LysR_HTH_N"/>
</dbReference>
<dbReference type="AlphaFoldDB" id="A0A9D1GK32"/>
<proteinExistence type="inferred from homology"/>
<dbReference type="Proteomes" id="UP000886860">
    <property type="component" value="Unassembled WGS sequence"/>
</dbReference>
<evidence type="ECO:0000256" key="3">
    <source>
        <dbReference type="ARBA" id="ARBA00023125"/>
    </source>
</evidence>
<dbReference type="CDD" id="cd05466">
    <property type="entry name" value="PBP2_LTTR_substrate"/>
    <property type="match status" value="1"/>
</dbReference>
<dbReference type="PRINTS" id="PR00039">
    <property type="entry name" value="HTHLYSR"/>
</dbReference>
<accession>A0A9D1GK32</accession>
<evidence type="ECO:0000313" key="6">
    <source>
        <dbReference type="EMBL" id="HIT42635.1"/>
    </source>
</evidence>
<comment type="caution">
    <text evidence="6">The sequence shown here is derived from an EMBL/GenBank/DDBJ whole genome shotgun (WGS) entry which is preliminary data.</text>
</comment>
<name>A0A9D1GK32_9FIRM</name>
<feature type="domain" description="HTH lysR-type" evidence="5">
    <location>
        <begin position="1"/>
        <end position="58"/>
    </location>
</feature>
<dbReference type="SUPFAM" id="SSF46785">
    <property type="entry name" value="Winged helix' DNA-binding domain"/>
    <property type="match status" value="1"/>
</dbReference>
<comment type="similarity">
    <text evidence="1">Belongs to the LysR transcriptional regulatory family.</text>
</comment>
<dbReference type="GO" id="GO:0003677">
    <property type="term" value="F:DNA binding"/>
    <property type="evidence" value="ECO:0007669"/>
    <property type="project" value="UniProtKB-KW"/>
</dbReference>
<organism evidence="6 7">
    <name type="scientific">Candidatus Caccovicinus merdipullorum</name>
    <dbReference type="NCBI Taxonomy" id="2840724"/>
    <lineage>
        <taxon>Bacteria</taxon>
        <taxon>Bacillati</taxon>
        <taxon>Bacillota</taxon>
        <taxon>Clostridia</taxon>
        <taxon>Eubacteriales</taxon>
        <taxon>Candidatus Caccovicinus</taxon>
    </lineage>
</organism>
<dbReference type="InterPro" id="IPR005119">
    <property type="entry name" value="LysR_subst-bd"/>
</dbReference>
<dbReference type="GO" id="GO:0003700">
    <property type="term" value="F:DNA-binding transcription factor activity"/>
    <property type="evidence" value="ECO:0007669"/>
    <property type="project" value="InterPro"/>
</dbReference>
<dbReference type="Gene3D" id="1.10.10.10">
    <property type="entry name" value="Winged helix-like DNA-binding domain superfamily/Winged helix DNA-binding domain"/>
    <property type="match status" value="1"/>
</dbReference>
<protein>
    <submittedName>
        <fullName evidence="6">LysR family transcriptional regulator</fullName>
    </submittedName>
</protein>
<evidence type="ECO:0000259" key="5">
    <source>
        <dbReference type="PROSITE" id="PS50931"/>
    </source>
</evidence>
<evidence type="ECO:0000256" key="1">
    <source>
        <dbReference type="ARBA" id="ARBA00009437"/>
    </source>
</evidence>
<dbReference type="InterPro" id="IPR036390">
    <property type="entry name" value="WH_DNA-bd_sf"/>
</dbReference>
<keyword evidence="2" id="KW-0805">Transcription regulation</keyword>
<sequence length="299" mass="34083">MNTFQLNCFLAVCDSLNFARAAEKLGITQPAVTHQIHTLEDELDVKLFNRSTRSVQLTPAGILFLNDAREILEISMRAKRRFHNPDIQHIEKFVLGAQNSFYLTPFCQVFRSMHEKYPFLHPRFDLGLISYLYRMLDEESLDGIIGFQEPFSQKVAFSFREFGKVPMFCVCPSSHPFALRKSIRIQDTAGEKLILTEMPRLPSSITEFQRVLLEGRDVSDICLSASHETSLFLTESGFGISFLPAISIPSHPGLAFVPIEDWKKLSFGIYYKNAPRSSPLSHFIQLARKELNLPHTAHS</sequence>
<reference evidence="6" key="1">
    <citation type="submission" date="2020-10" db="EMBL/GenBank/DDBJ databases">
        <authorList>
            <person name="Gilroy R."/>
        </authorList>
    </citation>
    <scope>NUCLEOTIDE SEQUENCE</scope>
    <source>
        <strain evidence="6">CHK123-3438</strain>
    </source>
</reference>
<dbReference type="Gene3D" id="3.40.190.290">
    <property type="match status" value="1"/>
</dbReference>
<keyword evidence="4" id="KW-0804">Transcription</keyword>
<dbReference type="PANTHER" id="PTHR30346">
    <property type="entry name" value="TRANSCRIPTIONAL DUAL REGULATOR HCAR-RELATED"/>
    <property type="match status" value="1"/>
</dbReference>
<gene>
    <name evidence="6" type="ORF">IAB60_11185</name>
</gene>
<dbReference type="InterPro" id="IPR036388">
    <property type="entry name" value="WH-like_DNA-bd_sf"/>
</dbReference>
<keyword evidence="3" id="KW-0238">DNA-binding</keyword>
<evidence type="ECO:0000256" key="2">
    <source>
        <dbReference type="ARBA" id="ARBA00023015"/>
    </source>
</evidence>
<dbReference type="Pfam" id="PF03466">
    <property type="entry name" value="LysR_substrate"/>
    <property type="match status" value="1"/>
</dbReference>